<evidence type="ECO:0000313" key="3">
    <source>
        <dbReference type="Proteomes" id="UP000789901"/>
    </source>
</evidence>
<keyword evidence="1" id="KW-1133">Transmembrane helix</keyword>
<organism evidence="2 3">
    <name type="scientific">Gigaspora margarita</name>
    <dbReference type="NCBI Taxonomy" id="4874"/>
    <lineage>
        <taxon>Eukaryota</taxon>
        <taxon>Fungi</taxon>
        <taxon>Fungi incertae sedis</taxon>
        <taxon>Mucoromycota</taxon>
        <taxon>Glomeromycotina</taxon>
        <taxon>Glomeromycetes</taxon>
        <taxon>Diversisporales</taxon>
        <taxon>Gigasporaceae</taxon>
        <taxon>Gigaspora</taxon>
    </lineage>
</organism>
<gene>
    <name evidence="2" type="ORF">GMARGA_LOCUS82</name>
</gene>
<keyword evidence="1" id="KW-0812">Transmembrane</keyword>
<protein>
    <submittedName>
        <fullName evidence="2">44423_t:CDS:1</fullName>
    </submittedName>
</protein>
<name>A0ABM8VVM0_GIGMA</name>
<keyword evidence="3" id="KW-1185">Reference proteome</keyword>
<feature type="transmembrane region" description="Helical" evidence="1">
    <location>
        <begin position="22"/>
        <end position="47"/>
    </location>
</feature>
<evidence type="ECO:0000313" key="2">
    <source>
        <dbReference type="EMBL" id="CAG8456465.1"/>
    </source>
</evidence>
<dbReference type="Proteomes" id="UP000789901">
    <property type="component" value="Unassembled WGS sequence"/>
</dbReference>
<proteinExistence type="predicted"/>
<feature type="transmembrane region" description="Helical" evidence="1">
    <location>
        <begin position="85"/>
        <end position="113"/>
    </location>
</feature>
<comment type="caution">
    <text evidence="2">The sequence shown here is derived from an EMBL/GenBank/DDBJ whole genome shotgun (WGS) entry which is preliminary data.</text>
</comment>
<reference evidence="2 3" key="1">
    <citation type="submission" date="2021-06" db="EMBL/GenBank/DDBJ databases">
        <authorList>
            <person name="Kallberg Y."/>
            <person name="Tangrot J."/>
            <person name="Rosling A."/>
        </authorList>
    </citation>
    <scope>NUCLEOTIDE SEQUENCE [LARGE SCALE GENOMIC DNA]</scope>
    <source>
        <strain evidence="2 3">120-4 pot B 10/14</strain>
    </source>
</reference>
<keyword evidence="1" id="KW-0472">Membrane</keyword>
<dbReference type="EMBL" id="CAJVQB010000004">
    <property type="protein sequence ID" value="CAG8456465.1"/>
    <property type="molecule type" value="Genomic_DNA"/>
</dbReference>
<evidence type="ECO:0000256" key="1">
    <source>
        <dbReference type="SAM" id="Phobius"/>
    </source>
</evidence>
<accession>A0ABM8VVM0</accession>
<sequence>MITTSLILSILKGYFQMVDNELLFNIIQTTILIEYCGAYILGALCFIKYGRLVVKLLDESAKIMGLEDIRKSENKASRLVNYREYLTLYIILAFISFDGTAIIMLITLFGIIYGEIHKRHSAVAEELSTSINFSPNNE</sequence>